<dbReference type="Pfam" id="PF10604">
    <property type="entry name" value="Polyketide_cyc2"/>
    <property type="match status" value="1"/>
</dbReference>
<evidence type="ECO:0000313" key="2">
    <source>
        <dbReference type="Proteomes" id="UP000321577"/>
    </source>
</evidence>
<dbReference type="EMBL" id="BKAG01000002">
    <property type="protein sequence ID" value="GEP41051.1"/>
    <property type="molecule type" value="Genomic_DNA"/>
</dbReference>
<evidence type="ECO:0000313" key="1">
    <source>
        <dbReference type="EMBL" id="GEP41051.1"/>
    </source>
</evidence>
<protein>
    <submittedName>
        <fullName evidence="1">Polyketide cyclase</fullName>
    </submittedName>
</protein>
<keyword evidence="2" id="KW-1185">Reference proteome</keyword>
<dbReference type="Proteomes" id="UP000321577">
    <property type="component" value="Unassembled WGS sequence"/>
</dbReference>
<dbReference type="CDD" id="cd07818">
    <property type="entry name" value="SRPBCC_1"/>
    <property type="match status" value="1"/>
</dbReference>
<sequence>MIKKILLGLVAILAVVLVIPVFKTPHYRVERSLAIAAPPAVLFDYVNNHKKFNEWNPFAKMDPQAKMTYSGPEAGVGAVSSWAGELTGEGSATITESKPNELVRERMDWKKPMEGVSTVEFTLKPEGDKTVVTWAMFGENNYVGKLMSLVMDCEKMCGPEFEKGLASLSQLVAAKPAP</sequence>
<dbReference type="OrthoDB" id="9807923at2"/>
<organism evidence="1 2">
    <name type="scientific">Brevifollis gellanilyticus</name>
    <dbReference type="NCBI Taxonomy" id="748831"/>
    <lineage>
        <taxon>Bacteria</taxon>
        <taxon>Pseudomonadati</taxon>
        <taxon>Verrucomicrobiota</taxon>
        <taxon>Verrucomicrobiia</taxon>
        <taxon>Verrucomicrobiales</taxon>
        <taxon>Verrucomicrobiaceae</taxon>
    </lineage>
</organism>
<dbReference type="InterPro" id="IPR019587">
    <property type="entry name" value="Polyketide_cyclase/dehydratase"/>
</dbReference>
<dbReference type="Gene3D" id="3.30.530.20">
    <property type="match status" value="1"/>
</dbReference>
<name>A0A512M409_9BACT</name>
<reference evidence="1 2" key="1">
    <citation type="submission" date="2019-07" db="EMBL/GenBank/DDBJ databases">
        <title>Whole genome shotgun sequence of Brevifollis gellanilyticus NBRC 108608.</title>
        <authorList>
            <person name="Hosoyama A."/>
            <person name="Uohara A."/>
            <person name="Ohji S."/>
            <person name="Ichikawa N."/>
        </authorList>
    </citation>
    <scope>NUCLEOTIDE SEQUENCE [LARGE SCALE GENOMIC DNA]</scope>
    <source>
        <strain evidence="1 2">NBRC 108608</strain>
    </source>
</reference>
<dbReference type="AlphaFoldDB" id="A0A512M409"/>
<dbReference type="InterPro" id="IPR023393">
    <property type="entry name" value="START-like_dom_sf"/>
</dbReference>
<proteinExistence type="predicted"/>
<accession>A0A512M409</accession>
<gene>
    <name evidence="1" type="ORF">BGE01nite_03420</name>
</gene>
<comment type="caution">
    <text evidence="1">The sequence shown here is derived from an EMBL/GenBank/DDBJ whole genome shotgun (WGS) entry which is preliminary data.</text>
</comment>
<dbReference type="RefSeq" id="WP_146848530.1">
    <property type="nucleotide sequence ID" value="NZ_BKAG01000002.1"/>
</dbReference>
<dbReference type="SUPFAM" id="SSF55961">
    <property type="entry name" value="Bet v1-like"/>
    <property type="match status" value="1"/>
</dbReference>